<feature type="compositionally biased region" description="Polar residues" evidence="2">
    <location>
        <begin position="398"/>
        <end position="418"/>
    </location>
</feature>
<dbReference type="Pfam" id="PF25449">
    <property type="entry name" value="CCDC174_GRSR"/>
    <property type="match status" value="1"/>
</dbReference>
<dbReference type="InterPro" id="IPR025066">
    <property type="entry name" value="CCDC174-like"/>
</dbReference>
<gene>
    <name evidence="5" type="primary">LOC111102668</name>
</gene>
<dbReference type="PANTHER" id="PTHR15885:SF1">
    <property type="entry name" value="COILED-COIL DOMAIN-CONTAINING PROTEIN 174"/>
    <property type="match status" value="1"/>
</dbReference>
<reference evidence="5" key="1">
    <citation type="submission" date="2025-08" db="UniProtKB">
        <authorList>
            <consortium name="RefSeq"/>
        </authorList>
    </citation>
    <scope>IDENTIFICATION</scope>
    <source>
        <tissue evidence="5">Whole sample</tissue>
    </source>
</reference>
<sequence>MEEKQNSSSIIDLKAELFRKQEEFKKQKLQNQNVSVIRGKTIEKKATIWSKKNKGVSDRNSKDLEQKIEEANDFEKSRKCLEAKAKLYEKITHGGDIPEEDGSQVYLVDFQKKAIDKIVEDRDRRRKEEEEERERKEEELLSKAVVPPPANEDEEWVDYVDGFGRSRRCMKKDLPQLKQQDKKVHKDNSSDIPEDKRSAELVSNHMYREMLRQKWEEEEEAAMNQPIHYSNVQYDEIRTHGVGFYQFAKDEESRKEQLEALKDMRDKTKDERSRREKIKEKRKAIMEARLAKVKQRKMKREGITELPEEQEGDEDDIGPKLSEAAKEVNSEEREPDKKEPKEPVLLTRDENLRSHSTQREWDKGKEKLFPLSNEQRYFESKREERISEFAPPSMYYDNKNSQLAQQQKETKESVTSNKISEKQIQDFLSQERMNIQKTPGVKSEVKSPIKSEATSCDGVQSGFESLPSDIKSERIQDIPLPDSVDNSYASNTIRNNQMENVHQNLPHYPPSNLPPQLGSFYVPTHLPPPGYVQPSYPPMQQWPQQPPPFMHYPTPTVSSGYPTTPMEGYSVQTTTYGNQSTESIGSQQATTVSNAASSSAVDVNVQPSTKPTRFNIVDPRLIQNEEVLESTPQNFTPLLEKTTENPQ</sequence>
<dbReference type="GeneID" id="111102668"/>
<feature type="compositionally biased region" description="Basic and acidic residues" evidence="2">
    <location>
        <begin position="323"/>
        <end position="367"/>
    </location>
</feature>
<accession>A0A8B8AI60</accession>
<feature type="region of interest" description="Disordered" evidence="2">
    <location>
        <begin position="389"/>
        <end position="418"/>
    </location>
</feature>
<feature type="region of interest" description="Disordered" evidence="2">
    <location>
        <begin position="171"/>
        <end position="201"/>
    </location>
</feature>
<evidence type="ECO:0000259" key="3">
    <source>
        <dbReference type="Pfam" id="PF25449"/>
    </source>
</evidence>
<protein>
    <submittedName>
        <fullName evidence="5">Coiled-coil domain-containing protein 174-like isoform X1</fullName>
    </submittedName>
</protein>
<feature type="compositionally biased region" description="Acidic residues" evidence="2">
    <location>
        <begin position="306"/>
        <end position="316"/>
    </location>
</feature>
<feature type="domain" description="CCDC174 alpha/beta GRSR" evidence="3">
    <location>
        <begin position="156"/>
        <end position="183"/>
    </location>
</feature>
<dbReference type="RefSeq" id="XP_022291207.1">
    <property type="nucleotide sequence ID" value="XM_022435499.1"/>
</dbReference>
<feature type="compositionally biased region" description="Basic and acidic residues" evidence="2">
    <location>
        <begin position="121"/>
        <end position="141"/>
    </location>
</feature>
<feature type="compositionally biased region" description="Basic and acidic residues" evidence="2">
    <location>
        <begin position="171"/>
        <end position="199"/>
    </location>
</feature>
<feature type="region of interest" description="Disordered" evidence="2">
    <location>
        <begin position="430"/>
        <end position="489"/>
    </location>
</feature>
<dbReference type="InterPro" id="IPR057464">
    <property type="entry name" value="CCDC174_GRSR"/>
</dbReference>
<keyword evidence="1" id="KW-0175">Coiled coil</keyword>
<proteinExistence type="predicted"/>
<evidence type="ECO:0000313" key="5">
    <source>
        <dbReference type="RefSeq" id="XP_022291207.1"/>
    </source>
</evidence>
<dbReference type="Pfam" id="PF13300">
    <property type="entry name" value="DUF4078"/>
    <property type="match status" value="1"/>
</dbReference>
<feature type="region of interest" description="Disordered" evidence="2">
    <location>
        <begin position="253"/>
        <end position="367"/>
    </location>
</feature>
<evidence type="ECO:0000256" key="1">
    <source>
        <dbReference type="ARBA" id="ARBA00023054"/>
    </source>
</evidence>
<keyword evidence="4" id="KW-1185">Reference proteome</keyword>
<dbReference type="Proteomes" id="UP000694844">
    <property type="component" value="Chromosome 7"/>
</dbReference>
<name>A0A8B8AI60_CRAVI</name>
<dbReference type="PANTHER" id="PTHR15885">
    <property type="entry name" value="COILED-COIL DOMAIN-CONTAINING PROTEIN 174"/>
    <property type="match status" value="1"/>
</dbReference>
<organism evidence="4 5">
    <name type="scientific">Crassostrea virginica</name>
    <name type="common">Eastern oyster</name>
    <dbReference type="NCBI Taxonomy" id="6565"/>
    <lineage>
        <taxon>Eukaryota</taxon>
        <taxon>Metazoa</taxon>
        <taxon>Spiralia</taxon>
        <taxon>Lophotrochozoa</taxon>
        <taxon>Mollusca</taxon>
        <taxon>Bivalvia</taxon>
        <taxon>Autobranchia</taxon>
        <taxon>Pteriomorphia</taxon>
        <taxon>Ostreida</taxon>
        <taxon>Ostreoidea</taxon>
        <taxon>Ostreidae</taxon>
        <taxon>Crassostrea</taxon>
    </lineage>
</organism>
<feature type="region of interest" description="Disordered" evidence="2">
    <location>
        <begin position="121"/>
        <end position="156"/>
    </location>
</feature>
<dbReference type="KEGG" id="cvn:111102668"/>
<dbReference type="OrthoDB" id="333551at2759"/>
<evidence type="ECO:0000313" key="4">
    <source>
        <dbReference type="Proteomes" id="UP000694844"/>
    </source>
</evidence>
<evidence type="ECO:0000256" key="2">
    <source>
        <dbReference type="SAM" id="MobiDB-lite"/>
    </source>
</evidence>
<feature type="compositionally biased region" description="Basic and acidic residues" evidence="2">
    <location>
        <begin position="253"/>
        <end position="290"/>
    </location>
</feature>
<dbReference type="AlphaFoldDB" id="A0A8B8AI60"/>
<dbReference type="GO" id="GO:0005634">
    <property type="term" value="C:nucleus"/>
    <property type="evidence" value="ECO:0007669"/>
    <property type="project" value="TreeGrafter"/>
</dbReference>